<dbReference type="Proteomes" id="UP000242287">
    <property type="component" value="Unassembled WGS sequence"/>
</dbReference>
<dbReference type="AlphaFoldDB" id="A0A2A9NTV8"/>
<proteinExistence type="predicted"/>
<reference evidence="1 2" key="1">
    <citation type="submission" date="2014-02" db="EMBL/GenBank/DDBJ databases">
        <title>Transposable element dynamics among asymbiotic and ectomycorrhizal Amanita fungi.</title>
        <authorList>
            <consortium name="DOE Joint Genome Institute"/>
            <person name="Hess J."/>
            <person name="Skrede I."/>
            <person name="Wolfe B."/>
            <person name="LaButti K."/>
            <person name="Ohm R.A."/>
            <person name="Grigoriev I.V."/>
            <person name="Pringle A."/>
        </authorList>
    </citation>
    <scope>NUCLEOTIDE SEQUENCE [LARGE SCALE GENOMIC DNA]</scope>
    <source>
        <strain evidence="1 2">SKay4041</strain>
    </source>
</reference>
<dbReference type="Gene3D" id="3.80.10.10">
    <property type="entry name" value="Ribonuclease Inhibitor"/>
    <property type="match status" value="1"/>
</dbReference>
<gene>
    <name evidence="1" type="ORF">AMATHDRAFT_143372</name>
</gene>
<evidence type="ECO:0000313" key="1">
    <source>
        <dbReference type="EMBL" id="PFH51112.1"/>
    </source>
</evidence>
<evidence type="ECO:0000313" key="2">
    <source>
        <dbReference type="Proteomes" id="UP000242287"/>
    </source>
</evidence>
<name>A0A2A9NTV8_9AGAR</name>
<keyword evidence="2" id="KW-1185">Reference proteome</keyword>
<sequence>LFGPFFGLERSADILDAVKEINQVLPGVRIKDRLLERLKCQMSCQTVLDFLEENGYLNTRILELFRASKITRLSLSESLRDAYGLNLIEDHLFPVFSKPNSFLCLTDLILDGIPLTATMLLHIQHLPKLSKLSLFDSAVDDECIYLLVALRRTLSDLNVSRNPSITGDAVPALIVMDNLSHLSIAETSIEVPGARLLAKGYNNRCQRITIDFPEQCCEYVENMKNKYLLDLPPPLITNPNLCDRLSVAALQRNLAAHAEVNRSISARGTKDEMGERLRKLLEMRLGDLEIRRIMEQVDEVVL</sequence>
<protein>
    <submittedName>
        <fullName evidence="1">Uncharacterized protein</fullName>
    </submittedName>
</protein>
<organism evidence="1 2">
    <name type="scientific">Amanita thiersii Skay4041</name>
    <dbReference type="NCBI Taxonomy" id="703135"/>
    <lineage>
        <taxon>Eukaryota</taxon>
        <taxon>Fungi</taxon>
        <taxon>Dikarya</taxon>
        <taxon>Basidiomycota</taxon>
        <taxon>Agaricomycotina</taxon>
        <taxon>Agaricomycetes</taxon>
        <taxon>Agaricomycetidae</taxon>
        <taxon>Agaricales</taxon>
        <taxon>Pluteineae</taxon>
        <taxon>Amanitaceae</taxon>
        <taxon>Amanita</taxon>
    </lineage>
</organism>
<dbReference type="STRING" id="703135.A0A2A9NTV8"/>
<dbReference type="EMBL" id="KZ301992">
    <property type="protein sequence ID" value="PFH51112.1"/>
    <property type="molecule type" value="Genomic_DNA"/>
</dbReference>
<dbReference type="InterPro" id="IPR032675">
    <property type="entry name" value="LRR_dom_sf"/>
</dbReference>
<dbReference type="OrthoDB" id="120976at2759"/>
<feature type="non-terminal residue" evidence="1">
    <location>
        <position position="1"/>
    </location>
</feature>
<dbReference type="SUPFAM" id="SSF52047">
    <property type="entry name" value="RNI-like"/>
    <property type="match status" value="1"/>
</dbReference>
<accession>A0A2A9NTV8</accession>